<feature type="domain" description="Heterokaryon incompatibility" evidence="1">
    <location>
        <begin position="27"/>
        <end position="109"/>
    </location>
</feature>
<sequence length="110" mass="12587">LRVLPGCRSDPIVCALETVCRKAEPRYIAVSYTWGDANQVKTIYVNGKPLEVRQNCFFTLWQLRVHRFDLPVWIDSICIDQSNNHEKSSQVRLMGLIYARAELTASCIGE</sequence>
<dbReference type="OrthoDB" id="3773119at2759"/>
<evidence type="ECO:0000313" key="3">
    <source>
        <dbReference type="Proteomes" id="UP000799291"/>
    </source>
</evidence>
<evidence type="ECO:0000313" key="2">
    <source>
        <dbReference type="EMBL" id="KAF2692070.1"/>
    </source>
</evidence>
<dbReference type="InterPro" id="IPR052895">
    <property type="entry name" value="HetReg/Transcr_Mod"/>
</dbReference>
<feature type="non-terminal residue" evidence="2">
    <location>
        <position position="110"/>
    </location>
</feature>
<reference evidence="2" key="1">
    <citation type="journal article" date="2020" name="Stud. Mycol.">
        <title>101 Dothideomycetes genomes: a test case for predicting lifestyles and emergence of pathogens.</title>
        <authorList>
            <person name="Haridas S."/>
            <person name="Albert R."/>
            <person name="Binder M."/>
            <person name="Bloem J."/>
            <person name="Labutti K."/>
            <person name="Salamov A."/>
            <person name="Andreopoulos B."/>
            <person name="Baker S."/>
            <person name="Barry K."/>
            <person name="Bills G."/>
            <person name="Bluhm B."/>
            <person name="Cannon C."/>
            <person name="Castanera R."/>
            <person name="Culley D."/>
            <person name="Daum C."/>
            <person name="Ezra D."/>
            <person name="Gonzalez J."/>
            <person name="Henrissat B."/>
            <person name="Kuo A."/>
            <person name="Liang C."/>
            <person name="Lipzen A."/>
            <person name="Lutzoni F."/>
            <person name="Magnuson J."/>
            <person name="Mondo S."/>
            <person name="Nolan M."/>
            <person name="Ohm R."/>
            <person name="Pangilinan J."/>
            <person name="Park H.-J."/>
            <person name="Ramirez L."/>
            <person name="Alfaro M."/>
            <person name="Sun H."/>
            <person name="Tritt A."/>
            <person name="Yoshinaga Y."/>
            <person name="Zwiers L.-H."/>
            <person name="Turgeon B."/>
            <person name="Goodwin S."/>
            <person name="Spatafora J."/>
            <person name="Crous P."/>
            <person name="Grigoriev I."/>
        </authorList>
    </citation>
    <scope>NUCLEOTIDE SEQUENCE</scope>
    <source>
        <strain evidence="2">CBS 122367</strain>
    </source>
</reference>
<proteinExistence type="predicted"/>
<accession>A0A6G1JPB5</accession>
<dbReference type="Pfam" id="PF06985">
    <property type="entry name" value="HET"/>
    <property type="match status" value="1"/>
</dbReference>
<organism evidence="2 3">
    <name type="scientific">Lentithecium fluviatile CBS 122367</name>
    <dbReference type="NCBI Taxonomy" id="1168545"/>
    <lineage>
        <taxon>Eukaryota</taxon>
        <taxon>Fungi</taxon>
        <taxon>Dikarya</taxon>
        <taxon>Ascomycota</taxon>
        <taxon>Pezizomycotina</taxon>
        <taxon>Dothideomycetes</taxon>
        <taxon>Pleosporomycetidae</taxon>
        <taxon>Pleosporales</taxon>
        <taxon>Massarineae</taxon>
        <taxon>Lentitheciaceae</taxon>
        <taxon>Lentithecium</taxon>
    </lineage>
</organism>
<keyword evidence="3" id="KW-1185">Reference proteome</keyword>
<protein>
    <recommendedName>
        <fullName evidence="1">Heterokaryon incompatibility domain-containing protein</fullName>
    </recommendedName>
</protein>
<dbReference type="PANTHER" id="PTHR24148:SF73">
    <property type="entry name" value="HET DOMAIN PROTEIN (AFU_ORTHOLOGUE AFUA_8G01020)"/>
    <property type="match status" value="1"/>
</dbReference>
<dbReference type="InterPro" id="IPR010730">
    <property type="entry name" value="HET"/>
</dbReference>
<evidence type="ECO:0000259" key="1">
    <source>
        <dbReference type="Pfam" id="PF06985"/>
    </source>
</evidence>
<name>A0A6G1JPB5_9PLEO</name>
<dbReference type="EMBL" id="MU005569">
    <property type="protein sequence ID" value="KAF2692070.1"/>
    <property type="molecule type" value="Genomic_DNA"/>
</dbReference>
<dbReference type="AlphaFoldDB" id="A0A6G1JPB5"/>
<gene>
    <name evidence="2" type="ORF">K458DRAFT_252864</name>
</gene>
<dbReference type="PANTHER" id="PTHR24148">
    <property type="entry name" value="ANKYRIN REPEAT DOMAIN-CONTAINING PROTEIN 39 HOMOLOG-RELATED"/>
    <property type="match status" value="1"/>
</dbReference>
<feature type="non-terminal residue" evidence="2">
    <location>
        <position position="1"/>
    </location>
</feature>
<dbReference type="Proteomes" id="UP000799291">
    <property type="component" value="Unassembled WGS sequence"/>
</dbReference>